<organism evidence="2 3">
    <name type="scientific">Actinoallomurus liliacearum</name>
    <dbReference type="NCBI Taxonomy" id="1080073"/>
    <lineage>
        <taxon>Bacteria</taxon>
        <taxon>Bacillati</taxon>
        <taxon>Actinomycetota</taxon>
        <taxon>Actinomycetes</taxon>
        <taxon>Streptosporangiales</taxon>
        <taxon>Thermomonosporaceae</taxon>
        <taxon>Actinoallomurus</taxon>
    </lineage>
</organism>
<evidence type="ECO:0000256" key="1">
    <source>
        <dbReference type="SAM" id="Phobius"/>
    </source>
</evidence>
<proteinExistence type="predicted"/>
<protein>
    <recommendedName>
        <fullName evidence="4">DUF2238 domain-containing protein</fullName>
    </recommendedName>
</protein>
<gene>
    <name evidence="2" type="ORF">GCM10023195_37520</name>
</gene>
<keyword evidence="1" id="KW-0812">Transmembrane</keyword>
<name>A0ABP8TKR8_9ACTN</name>
<dbReference type="Proteomes" id="UP001500212">
    <property type="component" value="Unassembled WGS sequence"/>
</dbReference>
<dbReference type="Pfam" id="PF09997">
    <property type="entry name" value="DUF2238"/>
    <property type="match status" value="1"/>
</dbReference>
<keyword evidence="1" id="KW-0472">Membrane</keyword>
<accession>A0ABP8TKR8</accession>
<sequence>MLAKAALAGLLLFALAHPEWDRFADKAMGTRAIAYPLAALLVPAVWAVWRRLRGPVRYPWDVDALLVLPFVIDVAGNAADLYDTVDWFDDACHFGNWFLLSAAVGAALRRGASLPAWVLALCCAGIGAIAAILWEVAEYLSFIMNTPETVGIYRDTIGDEILGLSGAALAGIATAIGARKRRPTGGDADLAA</sequence>
<dbReference type="InterPro" id="IPR014509">
    <property type="entry name" value="YjdF-like"/>
</dbReference>
<evidence type="ECO:0000313" key="3">
    <source>
        <dbReference type="Proteomes" id="UP001500212"/>
    </source>
</evidence>
<evidence type="ECO:0008006" key="4">
    <source>
        <dbReference type="Google" id="ProtNLM"/>
    </source>
</evidence>
<feature type="transmembrane region" description="Helical" evidence="1">
    <location>
        <begin position="161"/>
        <end position="178"/>
    </location>
</feature>
<dbReference type="EMBL" id="BAABHJ010000008">
    <property type="protein sequence ID" value="GAA4609332.1"/>
    <property type="molecule type" value="Genomic_DNA"/>
</dbReference>
<evidence type="ECO:0000313" key="2">
    <source>
        <dbReference type="EMBL" id="GAA4609332.1"/>
    </source>
</evidence>
<feature type="transmembrane region" description="Helical" evidence="1">
    <location>
        <begin position="32"/>
        <end position="49"/>
    </location>
</feature>
<comment type="caution">
    <text evidence="2">The sequence shown here is derived from an EMBL/GenBank/DDBJ whole genome shotgun (WGS) entry which is preliminary data.</text>
</comment>
<feature type="transmembrane region" description="Helical" evidence="1">
    <location>
        <begin position="114"/>
        <end position="134"/>
    </location>
</feature>
<keyword evidence="3" id="KW-1185">Reference proteome</keyword>
<keyword evidence="1" id="KW-1133">Transmembrane helix</keyword>
<reference evidence="3" key="1">
    <citation type="journal article" date="2019" name="Int. J. Syst. Evol. Microbiol.">
        <title>The Global Catalogue of Microorganisms (GCM) 10K type strain sequencing project: providing services to taxonomists for standard genome sequencing and annotation.</title>
        <authorList>
            <consortium name="The Broad Institute Genomics Platform"/>
            <consortium name="The Broad Institute Genome Sequencing Center for Infectious Disease"/>
            <person name="Wu L."/>
            <person name="Ma J."/>
        </authorList>
    </citation>
    <scope>NUCLEOTIDE SEQUENCE [LARGE SCALE GENOMIC DNA]</scope>
    <source>
        <strain evidence="3">JCM 17938</strain>
    </source>
</reference>